<feature type="compositionally biased region" description="Pro residues" evidence="1">
    <location>
        <begin position="12"/>
        <end position="24"/>
    </location>
</feature>
<feature type="region of interest" description="Disordered" evidence="1">
    <location>
        <begin position="221"/>
        <end position="252"/>
    </location>
</feature>
<feature type="transmembrane region" description="Helical" evidence="2">
    <location>
        <begin position="197"/>
        <end position="221"/>
    </location>
</feature>
<gene>
    <name evidence="3" type="ORF">D0T12_06160</name>
</gene>
<evidence type="ECO:0000256" key="2">
    <source>
        <dbReference type="SAM" id="Phobius"/>
    </source>
</evidence>
<feature type="compositionally biased region" description="Low complexity" evidence="1">
    <location>
        <begin position="129"/>
        <end position="139"/>
    </location>
</feature>
<feature type="compositionally biased region" description="Polar residues" evidence="1">
    <location>
        <begin position="30"/>
        <end position="45"/>
    </location>
</feature>
<feature type="region of interest" description="Disordered" evidence="1">
    <location>
        <begin position="1"/>
        <end position="192"/>
    </location>
</feature>
<reference evidence="3 4" key="1">
    <citation type="submission" date="2018-08" db="EMBL/GenBank/DDBJ databases">
        <title>Actinomadura spongicola sp. nov., isolated from marine sponge Leucetta chagosensis.</title>
        <authorList>
            <person name="Li L."/>
            <person name="Lin H.W."/>
        </authorList>
    </citation>
    <scope>NUCLEOTIDE SEQUENCE [LARGE SCALE GENOMIC DNA]</scope>
    <source>
        <strain evidence="3 4">LHW52907</strain>
    </source>
</reference>
<feature type="compositionally biased region" description="Pro residues" evidence="1">
    <location>
        <begin position="234"/>
        <end position="250"/>
    </location>
</feature>
<accession>A0A372GLF4</accession>
<evidence type="ECO:0000256" key="1">
    <source>
        <dbReference type="SAM" id="MobiDB-lite"/>
    </source>
</evidence>
<feature type="compositionally biased region" description="Gly residues" evidence="1">
    <location>
        <begin position="162"/>
        <end position="171"/>
    </location>
</feature>
<organism evidence="3 4">
    <name type="scientific">Actinomadura spongiicola</name>
    <dbReference type="NCBI Taxonomy" id="2303421"/>
    <lineage>
        <taxon>Bacteria</taxon>
        <taxon>Bacillati</taxon>
        <taxon>Actinomycetota</taxon>
        <taxon>Actinomycetes</taxon>
        <taxon>Streptosporangiales</taxon>
        <taxon>Thermomonosporaceae</taxon>
        <taxon>Actinomadura</taxon>
    </lineage>
</organism>
<protein>
    <submittedName>
        <fullName evidence="3">Uncharacterized protein</fullName>
    </submittedName>
</protein>
<dbReference type="RefSeq" id="WP_117398403.1">
    <property type="nucleotide sequence ID" value="NZ_QVNQ01000002.1"/>
</dbReference>
<comment type="caution">
    <text evidence="3">The sequence shown here is derived from an EMBL/GenBank/DDBJ whole genome shotgun (WGS) entry which is preliminary data.</text>
</comment>
<sequence>MGYPGDQGKPGGRPPHQPPPPPYGPDNDETSFTPPYSPTDETSGATPPGSQPFGAEPGGDDPFGNQPFGAEPSGNEPFGGQPFGGQPFGAEPGGNEPLGDQPFGAEPGGDEAFGNQPFGAEPSGGGDAFGAPPFGALADQAPPWAGEPPAGDAPAFSPPGQFGAGAQGTGSFGPPPGGPAMPSSAPPPAERRRNLPLVIGGAVAAGVLLIGGGVALSSVLAGDSGSKKSATPSKPTPQQPQPTPSPPQPVLEPVKLQSRTTDPKPLTLKEAFGNGKFKVGKHRYVRTAASQTKSCAASVGGVKLEKALKKGGCTQALRATYALTSGSLIGTVGVFNLETEEAAELAVKAAADKDAFLVALPGKGVSKSNGKGEALGTSQARGHYLVMTWVQRPDGKKIAAKYHAAVRVFGTQLVKSSNLALALHYRETEGKPLQN</sequence>
<name>A0A372GLF4_9ACTN</name>
<proteinExistence type="predicted"/>
<keyword evidence="2" id="KW-1133">Transmembrane helix</keyword>
<dbReference type="EMBL" id="QVNQ01000002">
    <property type="protein sequence ID" value="RFS86201.1"/>
    <property type="molecule type" value="Genomic_DNA"/>
</dbReference>
<keyword evidence="2" id="KW-0472">Membrane</keyword>
<evidence type="ECO:0000313" key="3">
    <source>
        <dbReference type="EMBL" id="RFS86201.1"/>
    </source>
</evidence>
<feature type="compositionally biased region" description="Pro residues" evidence="1">
    <location>
        <begin position="173"/>
        <end position="188"/>
    </location>
</feature>
<dbReference type="OrthoDB" id="3468003at2"/>
<keyword evidence="2" id="KW-0812">Transmembrane</keyword>
<dbReference type="AlphaFoldDB" id="A0A372GLF4"/>
<keyword evidence="4" id="KW-1185">Reference proteome</keyword>
<dbReference type="Proteomes" id="UP000262882">
    <property type="component" value="Unassembled WGS sequence"/>
</dbReference>
<evidence type="ECO:0000313" key="4">
    <source>
        <dbReference type="Proteomes" id="UP000262882"/>
    </source>
</evidence>